<sequence length="68" mass="8082">MCLVTILCNEEERELGRQQAPGCCPHCGGKVEAVDVERRWRFCFLPICFNIKRKYYCTLCSRRLVLYY</sequence>
<reference evidence="2" key="1">
    <citation type="submission" date="2025-08" db="UniProtKB">
        <authorList>
            <consortium name="RefSeq"/>
        </authorList>
    </citation>
    <scope>IDENTIFICATION</scope>
    <source>
        <tissue evidence="2">Fruit stalk</tissue>
    </source>
</reference>
<dbReference type="RefSeq" id="XP_022756562.1">
    <property type="nucleotide sequence ID" value="XM_022900827.1"/>
</dbReference>
<proteinExistence type="predicted"/>
<evidence type="ECO:0000313" key="2">
    <source>
        <dbReference type="RefSeq" id="XP_022756562.1"/>
    </source>
</evidence>
<dbReference type="PANTHER" id="PTHR33320">
    <property type="entry name" value="METHIONYL-TRNA SYNTHETASE"/>
    <property type="match status" value="1"/>
</dbReference>
<protein>
    <submittedName>
        <fullName evidence="2">Uncharacterized protein LOC111304282</fullName>
    </submittedName>
</protein>
<evidence type="ECO:0000313" key="1">
    <source>
        <dbReference type="Proteomes" id="UP000515121"/>
    </source>
</evidence>
<dbReference type="AlphaFoldDB" id="A0A6P5ZVN4"/>
<keyword evidence="1" id="KW-1185">Reference proteome</keyword>
<dbReference type="PANTHER" id="PTHR33320:SF30">
    <property type="entry name" value="OS04G0606200 PROTEIN"/>
    <property type="match status" value="1"/>
</dbReference>
<dbReference type="GeneID" id="111304282"/>
<name>A0A6P5ZVN4_DURZI</name>
<organism evidence="1 2">
    <name type="scientific">Durio zibethinus</name>
    <name type="common">Durian</name>
    <dbReference type="NCBI Taxonomy" id="66656"/>
    <lineage>
        <taxon>Eukaryota</taxon>
        <taxon>Viridiplantae</taxon>
        <taxon>Streptophyta</taxon>
        <taxon>Embryophyta</taxon>
        <taxon>Tracheophyta</taxon>
        <taxon>Spermatophyta</taxon>
        <taxon>Magnoliopsida</taxon>
        <taxon>eudicotyledons</taxon>
        <taxon>Gunneridae</taxon>
        <taxon>Pentapetalae</taxon>
        <taxon>rosids</taxon>
        <taxon>malvids</taxon>
        <taxon>Malvales</taxon>
        <taxon>Malvaceae</taxon>
        <taxon>Helicteroideae</taxon>
        <taxon>Durio</taxon>
    </lineage>
</organism>
<dbReference type="OrthoDB" id="610577at2759"/>
<accession>A0A6P5ZVN4</accession>
<dbReference type="Proteomes" id="UP000515121">
    <property type="component" value="Unplaced"/>
</dbReference>
<dbReference type="KEGG" id="dzi:111304282"/>
<gene>
    <name evidence="2" type="primary">LOC111304282</name>
</gene>